<dbReference type="InterPro" id="IPR001810">
    <property type="entry name" value="F-box_dom"/>
</dbReference>
<keyword evidence="3" id="KW-1185">Reference proteome</keyword>
<evidence type="ECO:0000313" key="3">
    <source>
        <dbReference type="Proteomes" id="UP001153620"/>
    </source>
</evidence>
<evidence type="ECO:0000313" key="2">
    <source>
        <dbReference type="EMBL" id="CAG9805366.1"/>
    </source>
</evidence>
<protein>
    <recommendedName>
        <fullName evidence="1">F-box domain-containing protein</fullName>
    </recommendedName>
</protein>
<evidence type="ECO:0000259" key="1">
    <source>
        <dbReference type="PROSITE" id="PS50181"/>
    </source>
</evidence>
<proteinExistence type="predicted"/>
<feature type="domain" description="F-box" evidence="1">
    <location>
        <begin position="1"/>
        <end position="45"/>
    </location>
</feature>
<gene>
    <name evidence="2" type="ORF">CHIRRI_LOCUS8238</name>
</gene>
<sequence>MDILPNEILLKIFEFADCQSLKVLLDVSYNFRELIITNSNSMRKLPLSLSKSWLSKVEFANDCGEFVKILNMDYTSFDSFDEFKTVMTLFPNIEKLKINYIYIKQPAIELTRTSESDKENVEEVTYENLKSVEISSKFWGYITQLDMKIMDLLNTSHLEELLIKLPMQKFSQNFIDFLCKQSKLKVLQIYDEFIDSFLFDDFTESLTYNQFVSSLFEIDLSTCATFQLKKLSINFRGDHRENFVKFLETQSDLEELVIKKYEDDFVRFKITFDLLRNFRVRKLTIPLELIQSNNLLDYEFFVNKNVTDLSLEGYNNDVALFNLMLKIFPNIKRLRLEYMLDFLCEDLATLAHLETLEVDHFKIDSLRNIKINKLKKLKIGTLYPFIYTDWQEITKINPGIEVIIIKEVSHFNTMTAIKNSVGVLLDDLKKLSYLQIIQNESMDSLKMIADMKRNILRLSPYAMKMLKDMFVRQHKYEAINLLF</sequence>
<dbReference type="EMBL" id="OU895878">
    <property type="protein sequence ID" value="CAG9805366.1"/>
    <property type="molecule type" value="Genomic_DNA"/>
</dbReference>
<dbReference type="AlphaFoldDB" id="A0A9N9WU36"/>
<reference evidence="2" key="2">
    <citation type="submission" date="2022-10" db="EMBL/GenBank/DDBJ databases">
        <authorList>
            <consortium name="ENA_rothamsted_submissions"/>
            <consortium name="culmorum"/>
            <person name="King R."/>
        </authorList>
    </citation>
    <scope>NUCLEOTIDE SEQUENCE</scope>
</reference>
<name>A0A9N9WU36_9DIPT</name>
<organism evidence="2 3">
    <name type="scientific">Chironomus riparius</name>
    <dbReference type="NCBI Taxonomy" id="315576"/>
    <lineage>
        <taxon>Eukaryota</taxon>
        <taxon>Metazoa</taxon>
        <taxon>Ecdysozoa</taxon>
        <taxon>Arthropoda</taxon>
        <taxon>Hexapoda</taxon>
        <taxon>Insecta</taxon>
        <taxon>Pterygota</taxon>
        <taxon>Neoptera</taxon>
        <taxon>Endopterygota</taxon>
        <taxon>Diptera</taxon>
        <taxon>Nematocera</taxon>
        <taxon>Chironomoidea</taxon>
        <taxon>Chironomidae</taxon>
        <taxon>Chironominae</taxon>
        <taxon>Chironomus</taxon>
    </lineage>
</organism>
<dbReference type="PROSITE" id="PS50181">
    <property type="entry name" value="FBOX"/>
    <property type="match status" value="1"/>
</dbReference>
<accession>A0A9N9WU36</accession>
<dbReference type="OrthoDB" id="7787668at2759"/>
<dbReference type="Proteomes" id="UP001153620">
    <property type="component" value="Chromosome 2"/>
</dbReference>
<dbReference type="InterPro" id="IPR036047">
    <property type="entry name" value="F-box-like_dom_sf"/>
</dbReference>
<reference evidence="2" key="1">
    <citation type="submission" date="2022-01" db="EMBL/GenBank/DDBJ databases">
        <authorList>
            <person name="King R."/>
        </authorList>
    </citation>
    <scope>NUCLEOTIDE SEQUENCE</scope>
</reference>
<dbReference type="SUPFAM" id="SSF81383">
    <property type="entry name" value="F-box domain"/>
    <property type="match status" value="1"/>
</dbReference>